<proteinExistence type="predicted"/>
<evidence type="ECO:0000259" key="1">
    <source>
        <dbReference type="Pfam" id="PF08242"/>
    </source>
</evidence>
<dbReference type="CDD" id="cd02440">
    <property type="entry name" value="AdoMet_MTases"/>
    <property type="match status" value="1"/>
</dbReference>
<name>A0A1I4DX36_9HYPH</name>
<dbReference type="SUPFAM" id="SSF53335">
    <property type="entry name" value="S-adenosyl-L-methionine-dependent methyltransferases"/>
    <property type="match status" value="1"/>
</dbReference>
<protein>
    <submittedName>
        <fullName evidence="2">Methyltransferase domain-containing protein</fullName>
    </submittedName>
</protein>
<dbReference type="InterPro" id="IPR013217">
    <property type="entry name" value="Methyltransf_12"/>
</dbReference>
<dbReference type="Pfam" id="PF08242">
    <property type="entry name" value="Methyltransf_12"/>
    <property type="match status" value="1"/>
</dbReference>
<evidence type="ECO:0000313" key="3">
    <source>
        <dbReference type="Proteomes" id="UP000323300"/>
    </source>
</evidence>
<dbReference type="Gene3D" id="3.40.50.150">
    <property type="entry name" value="Vaccinia Virus protein VP39"/>
    <property type="match status" value="1"/>
</dbReference>
<dbReference type="GO" id="GO:0032259">
    <property type="term" value="P:methylation"/>
    <property type="evidence" value="ECO:0007669"/>
    <property type="project" value="UniProtKB-KW"/>
</dbReference>
<dbReference type="EMBL" id="FOSL01000020">
    <property type="protein sequence ID" value="SFK97250.1"/>
    <property type="molecule type" value="Genomic_DNA"/>
</dbReference>
<dbReference type="GO" id="GO:0008168">
    <property type="term" value="F:methyltransferase activity"/>
    <property type="evidence" value="ECO:0007669"/>
    <property type="project" value="UniProtKB-KW"/>
</dbReference>
<keyword evidence="2" id="KW-0808">Transferase</keyword>
<dbReference type="Proteomes" id="UP000323300">
    <property type="component" value="Unassembled WGS sequence"/>
</dbReference>
<feature type="domain" description="Methyltransferase type 12" evidence="1">
    <location>
        <begin position="56"/>
        <end position="130"/>
    </location>
</feature>
<dbReference type="InterPro" id="IPR029063">
    <property type="entry name" value="SAM-dependent_MTases_sf"/>
</dbReference>
<accession>A0A1I4DX36</accession>
<keyword evidence="2" id="KW-0489">Methyltransferase</keyword>
<keyword evidence="3" id="KW-1185">Reference proteome</keyword>
<gene>
    <name evidence="2" type="ORF">SAMN04488498_12015</name>
</gene>
<dbReference type="AlphaFoldDB" id="A0A1I4DX36"/>
<evidence type="ECO:0000313" key="2">
    <source>
        <dbReference type="EMBL" id="SFK97250.1"/>
    </source>
</evidence>
<sequence>MPDGSYYRIVRHYEDCLARHNEGAAAVDWSSDESARIRYDVMLGLVRQKDRATTLLDFGCGLGALKDHIDERGFRSILYAGLDLSPKFAEAARARHPDVRIYCHDVLEDDSDLPQFDYVVMNGIFTRRHDLTTAEMQTYFEKLATRVFSFARIGIAFNVMSSCVDWESESLFHPSHGELSRFICKSLSRHFVLRNDYGLFETTCYVYRHLEET</sequence>
<organism evidence="2 3">
    <name type="scientific">Neomesorhizobium albiziae</name>
    <dbReference type="NCBI Taxonomy" id="335020"/>
    <lineage>
        <taxon>Bacteria</taxon>
        <taxon>Pseudomonadati</taxon>
        <taxon>Pseudomonadota</taxon>
        <taxon>Alphaproteobacteria</taxon>
        <taxon>Hyphomicrobiales</taxon>
        <taxon>Phyllobacteriaceae</taxon>
        <taxon>Neomesorhizobium</taxon>
    </lineage>
</organism>
<reference evidence="2 3" key="1">
    <citation type="submission" date="2016-10" db="EMBL/GenBank/DDBJ databases">
        <authorList>
            <person name="Varghese N."/>
            <person name="Submissions S."/>
        </authorList>
    </citation>
    <scope>NUCLEOTIDE SEQUENCE [LARGE SCALE GENOMIC DNA]</scope>
    <source>
        <strain evidence="2 3">DSM 21822</strain>
    </source>
</reference>